<name>A0ABR8XMF2_9BACL</name>
<sequence length="83" mass="9460">MKSTFEVMHDGHHIQVENSWFSGEKLYVDGQLQDENLGIGLRCKLYGELKSNVDKKIIKVALGGTFKIKCSIFVENTLIYPKQ</sequence>
<reference evidence="1 2" key="1">
    <citation type="submission" date="2020-08" db="EMBL/GenBank/DDBJ databases">
        <title>A Genomic Blueprint of the Chicken Gut Microbiome.</title>
        <authorList>
            <person name="Gilroy R."/>
            <person name="Ravi A."/>
            <person name="Getino M."/>
            <person name="Pursley I."/>
            <person name="Horton D.L."/>
            <person name="Alikhan N.-F."/>
            <person name="Baker D."/>
            <person name="Gharbi K."/>
            <person name="Hall N."/>
            <person name="Watson M."/>
            <person name="Adriaenssens E.M."/>
            <person name="Foster-Nyarko E."/>
            <person name="Jarju S."/>
            <person name="Secka A."/>
            <person name="Antonio M."/>
            <person name="Oren A."/>
            <person name="Chaudhuri R."/>
            <person name="La Ragione R.M."/>
            <person name="Hildebrand F."/>
            <person name="Pallen M.J."/>
        </authorList>
    </citation>
    <scope>NUCLEOTIDE SEQUENCE [LARGE SCALE GENOMIC DNA]</scope>
    <source>
        <strain evidence="1 2">Sa1YVA6</strain>
    </source>
</reference>
<dbReference type="EMBL" id="JACSPW010000007">
    <property type="protein sequence ID" value="MBD8033124.1"/>
    <property type="molecule type" value="Genomic_DNA"/>
</dbReference>
<evidence type="ECO:0000313" key="2">
    <source>
        <dbReference type="Proteomes" id="UP000600565"/>
    </source>
</evidence>
<keyword evidence="2" id="KW-1185">Reference proteome</keyword>
<evidence type="ECO:0000313" key="1">
    <source>
        <dbReference type="EMBL" id="MBD8033124.1"/>
    </source>
</evidence>
<protein>
    <submittedName>
        <fullName evidence="1">Uncharacterized protein</fullName>
    </submittedName>
</protein>
<proteinExistence type="predicted"/>
<dbReference type="Proteomes" id="UP000600565">
    <property type="component" value="Unassembled WGS sequence"/>
</dbReference>
<dbReference type="RefSeq" id="WP_191703703.1">
    <property type="nucleotide sequence ID" value="NZ_JACSPW010000007.1"/>
</dbReference>
<comment type="caution">
    <text evidence="1">The sequence shown here is derived from an EMBL/GenBank/DDBJ whole genome shotgun (WGS) entry which is preliminary data.</text>
</comment>
<organism evidence="1 2">
    <name type="scientific">Solibacillus merdavium</name>
    <dbReference type="NCBI Taxonomy" id="2762218"/>
    <lineage>
        <taxon>Bacteria</taxon>
        <taxon>Bacillati</taxon>
        <taxon>Bacillota</taxon>
        <taxon>Bacilli</taxon>
        <taxon>Bacillales</taxon>
        <taxon>Caryophanaceae</taxon>
        <taxon>Solibacillus</taxon>
    </lineage>
</organism>
<gene>
    <name evidence="1" type="ORF">H9632_08600</name>
</gene>
<accession>A0ABR8XMF2</accession>